<feature type="modified residue" description="N-methylphenylalanine" evidence="11">
    <location>
        <position position="12"/>
    </location>
</feature>
<dbReference type="InterPro" id="IPR012902">
    <property type="entry name" value="N_methyl_site"/>
</dbReference>
<evidence type="ECO:0000256" key="5">
    <source>
        <dbReference type="ARBA" id="ARBA00022692"/>
    </source>
</evidence>
<feature type="transmembrane region" description="Helical" evidence="10">
    <location>
        <begin position="12"/>
        <end position="32"/>
    </location>
</feature>
<protein>
    <recommendedName>
        <fullName evidence="10">ComG operon protein 3</fullName>
    </recommendedName>
</protein>
<name>A0A942TLK3_9BACI</name>
<keyword evidence="6 10" id="KW-1133">Transmembrane helix</keyword>
<dbReference type="Pfam" id="PF07963">
    <property type="entry name" value="N_methyl"/>
    <property type="match status" value="1"/>
</dbReference>
<dbReference type="NCBIfam" id="NF040999">
    <property type="entry name" value="pilin_ComGC"/>
    <property type="match status" value="1"/>
</dbReference>
<dbReference type="PROSITE" id="PS00409">
    <property type="entry name" value="PROKAR_NTER_METHYL"/>
    <property type="match status" value="1"/>
</dbReference>
<gene>
    <name evidence="12" type="ORF">KHA93_08315</name>
</gene>
<evidence type="ECO:0000256" key="4">
    <source>
        <dbReference type="ARBA" id="ARBA00022481"/>
    </source>
</evidence>
<keyword evidence="8 10" id="KW-0178">Competence</keyword>
<evidence type="ECO:0000256" key="3">
    <source>
        <dbReference type="ARBA" id="ARBA00022475"/>
    </source>
</evidence>
<organism evidence="12 13">
    <name type="scientific">Lederbergia citrisecunda</name>
    <dbReference type="NCBI Taxonomy" id="2833583"/>
    <lineage>
        <taxon>Bacteria</taxon>
        <taxon>Bacillati</taxon>
        <taxon>Bacillota</taxon>
        <taxon>Bacilli</taxon>
        <taxon>Bacillales</taxon>
        <taxon>Bacillaceae</taxon>
        <taxon>Lederbergia</taxon>
    </lineage>
</organism>
<dbReference type="SUPFAM" id="SSF54523">
    <property type="entry name" value="Pili subunits"/>
    <property type="match status" value="1"/>
</dbReference>
<keyword evidence="3 10" id="KW-1003">Cell membrane</keyword>
<comment type="subcellular location">
    <subcellularLocation>
        <location evidence="1">Cell membrane</location>
        <topology evidence="1">Single-pass membrane protein</topology>
    </subcellularLocation>
    <subcellularLocation>
        <location evidence="2">Cell surface</location>
    </subcellularLocation>
</comment>
<dbReference type="EMBL" id="JAGYPJ010000001">
    <property type="protein sequence ID" value="MBS4199658.1"/>
    <property type="molecule type" value="Genomic_DNA"/>
</dbReference>
<comment type="similarity">
    <text evidence="9 10">Belongs to the ComGC family.</text>
</comment>
<dbReference type="InterPro" id="IPR045584">
    <property type="entry name" value="Pilin-like"/>
</dbReference>
<evidence type="ECO:0000256" key="8">
    <source>
        <dbReference type="ARBA" id="ARBA00023287"/>
    </source>
</evidence>
<dbReference type="Proteomes" id="UP000682713">
    <property type="component" value="Unassembled WGS sequence"/>
</dbReference>
<comment type="subunit">
    <text evidence="10">Homodimer.</text>
</comment>
<reference evidence="12 13" key="1">
    <citation type="submission" date="2021-05" db="EMBL/GenBank/DDBJ databases">
        <title>Novel Bacillus species.</title>
        <authorList>
            <person name="Liu G."/>
        </authorList>
    </citation>
    <scope>NUCLEOTIDE SEQUENCE [LARGE SCALE GENOMIC DNA]</scope>
    <source>
        <strain evidence="12 13">FJAT-49732</strain>
    </source>
</reference>
<keyword evidence="13" id="KW-1185">Reference proteome</keyword>
<dbReference type="NCBIfam" id="TIGR02532">
    <property type="entry name" value="IV_pilin_GFxxxE"/>
    <property type="match status" value="1"/>
</dbReference>
<comment type="function">
    <text evidence="10">Required for transformation and DNA binding.</text>
</comment>
<proteinExistence type="inferred from homology"/>
<evidence type="ECO:0000313" key="12">
    <source>
        <dbReference type="EMBL" id="MBS4199658.1"/>
    </source>
</evidence>
<keyword evidence="5 10" id="KW-0812">Transmembrane</keyword>
<dbReference type="AlphaFoldDB" id="A0A942TLK3"/>
<keyword evidence="4 11" id="KW-0488">Methylation</keyword>
<keyword evidence="7 10" id="KW-0472">Membrane</keyword>
<accession>A0A942TLK3</accession>
<dbReference type="InterPro" id="IPR016940">
    <property type="entry name" value="ComGC"/>
</dbReference>
<evidence type="ECO:0000313" key="13">
    <source>
        <dbReference type="Proteomes" id="UP000682713"/>
    </source>
</evidence>
<evidence type="ECO:0000256" key="10">
    <source>
        <dbReference type="PIRNR" id="PIRNR029928"/>
    </source>
</evidence>
<evidence type="ECO:0000256" key="1">
    <source>
        <dbReference type="ARBA" id="ARBA00004162"/>
    </source>
</evidence>
<dbReference type="PIRSF" id="PIRSF029928">
    <property type="entry name" value="Late_competence_ComGC"/>
    <property type="match status" value="1"/>
</dbReference>
<comment type="caution">
    <text evidence="12">The sequence shown here is derived from an EMBL/GenBank/DDBJ whole genome shotgun (WGS) entry which is preliminary data.</text>
</comment>
<dbReference type="Gene3D" id="3.30.700.10">
    <property type="entry name" value="Glycoprotein, Type 4 Pilin"/>
    <property type="match status" value="1"/>
</dbReference>
<dbReference type="GO" id="GO:0005886">
    <property type="term" value="C:plasma membrane"/>
    <property type="evidence" value="ECO:0007669"/>
    <property type="project" value="UniProtKB-SubCell"/>
</dbReference>
<evidence type="ECO:0000256" key="9">
    <source>
        <dbReference type="ARBA" id="ARBA00043982"/>
    </source>
</evidence>
<dbReference type="RefSeq" id="WP_213110319.1">
    <property type="nucleotide sequence ID" value="NZ_JAGYPJ010000001.1"/>
</dbReference>
<sequence length="103" mass="11741">MNKFFNQNEKGFTLIEMMIVLLVITIILLVALPNVTKHSSSINEKGCEAMTQMVQGQVQAYYMEKKKYPETLEELKGDYVNQDFEFKCPNGVTLSIDENGIVN</sequence>
<feature type="chain" id="PRO_5039777026" description="ComG operon protein 3" evidence="11">
    <location>
        <begin position="12"/>
        <end position="103"/>
    </location>
</feature>
<evidence type="ECO:0000256" key="7">
    <source>
        <dbReference type="ARBA" id="ARBA00023136"/>
    </source>
</evidence>
<dbReference type="GO" id="GO:0030420">
    <property type="term" value="P:establishment of competence for transformation"/>
    <property type="evidence" value="ECO:0007669"/>
    <property type="project" value="UniProtKB-UniRule"/>
</dbReference>
<dbReference type="GO" id="GO:0009986">
    <property type="term" value="C:cell surface"/>
    <property type="evidence" value="ECO:0007669"/>
    <property type="project" value="UniProtKB-SubCell"/>
</dbReference>
<evidence type="ECO:0000256" key="11">
    <source>
        <dbReference type="PIRSR" id="PIRSR029928-50"/>
    </source>
</evidence>
<keyword evidence="10" id="KW-0813">Transport</keyword>
<feature type="propeptide" id="PRO_5039777025" evidence="11">
    <location>
        <begin position="1"/>
        <end position="11"/>
    </location>
</feature>
<evidence type="ECO:0000256" key="6">
    <source>
        <dbReference type="ARBA" id="ARBA00022989"/>
    </source>
</evidence>
<evidence type="ECO:0000256" key="2">
    <source>
        <dbReference type="ARBA" id="ARBA00004241"/>
    </source>
</evidence>